<evidence type="ECO:0000313" key="2">
    <source>
        <dbReference type="EMBL" id="OIO14798.1"/>
    </source>
</evidence>
<dbReference type="PANTHER" id="PTHR35458">
    <property type="entry name" value="SLR0755 PROTEIN"/>
    <property type="match status" value="1"/>
</dbReference>
<dbReference type="EMBL" id="MNUY01000025">
    <property type="protein sequence ID" value="OIO14798.1"/>
    <property type="molecule type" value="Genomic_DNA"/>
</dbReference>
<dbReference type="STRING" id="1805209.AUJ73_01685"/>
<proteinExistence type="predicted"/>
<dbReference type="Gene3D" id="3.40.50.1010">
    <property type="entry name" value="5'-nuclease"/>
    <property type="match status" value="1"/>
</dbReference>
<accession>A0A1J4TWI3</accession>
<protein>
    <recommendedName>
        <fullName evidence="1">NYN domain-containing protein</fullName>
    </recommendedName>
</protein>
<comment type="caution">
    <text evidence="2">The sequence shown here is derived from an EMBL/GenBank/DDBJ whole genome shotgun (WGS) entry which is preliminary data.</text>
</comment>
<dbReference type="PANTHER" id="PTHR35458:SF2">
    <property type="entry name" value="SLR0755 PROTEIN"/>
    <property type="match status" value="1"/>
</dbReference>
<dbReference type="CDD" id="cd10911">
    <property type="entry name" value="PIN_LabA"/>
    <property type="match status" value="1"/>
</dbReference>
<feature type="domain" description="NYN" evidence="1">
    <location>
        <begin position="9"/>
        <end position="158"/>
    </location>
</feature>
<dbReference type="AlphaFoldDB" id="A0A1J4TWI3"/>
<dbReference type="Pfam" id="PF01936">
    <property type="entry name" value="NYN"/>
    <property type="match status" value="1"/>
</dbReference>
<dbReference type="InterPro" id="IPR047140">
    <property type="entry name" value="LabA"/>
</dbReference>
<evidence type="ECO:0000259" key="1">
    <source>
        <dbReference type="Pfam" id="PF01936"/>
    </source>
</evidence>
<organism evidence="2 3">
    <name type="scientific">Candidatus Gottesmanbacteria bacterium CG1_02_37_22</name>
    <dbReference type="NCBI Taxonomy" id="1805209"/>
    <lineage>
        <taxon>Bacteria</taxon>
        <taxon>Candidatus Gottesmaniibacteriota</taxon>
    </lineage>
</organism>
<evidence type="ECO:0000313" key="3">
    <source>
        <dbReference type="Proteomes" id="UP000183120"/>
    </source>
</evidence>
<gene>
    <name evidence="2" type="ORF">AUJ73_01685</name>
</gene>
<dbReference type="GO" id="GO:0004540">
    <property type="term" value="F:RNA nuclease activity"/>
    <property type="evidence" value="ECO:0007669"/>
    <property type="project" value="InterPro"/>
</dbReference>
<sequence length="208" mass="24304">MIEKYIKGKISVFIDAANILYSQQTMGWEVDYKRLIEYFKKNFHLVFIGFYYGRIKENKGQEKFFQMLTDRGYTLRTKPVKYIKTPKGTVFKGNLDVELTLDMSQQIEKYDTAILFSGDSDFAPVVDFVKNKGKKVIVLSSRGHVARELARAADKYIPFESFKDIFRRKKSPRQLAGEVYSDKRITQKRQTVNTIKIKKRGSNLRTKP</sequence>
<dbReference type="InterPro" id="IPR021139">
    <property type="entry name" value="NYN"/>
</dbReference>
<dbReference type="Proteomes" id="UP000183120">
    <property type="component" value="Unassembled WGS sequence"/>
</dbReference>
<reference evidence="2 3" key="1">
    <citation type="journal article" date="2016" name="Environ. Microbiol.">
        <title>Genomic resolution of a cold subsurface aquifer community provides metabolic insights for novel microbes adapted to high CO concentrations.</title>
        <authorList>
            <person name="Probst A.J."/>
            <person name="Castelle C.J."/>
            <person name="Singh A."/>
            <person name="Brown C.T."/>
            <person name="Anantharaman K."/>
            <person name="Sharon I."/>
            <person name="Hug L.A."/>
            <person name="Burstein D."/>
            <person name="Emerson J.B."/>
            <person name="Thomas B.C."/>
            <person name="Banfield J.F."/>
        </authorList>
    </citation>
    <scope>NUCLEOTIDE SEQUENCE [LARGE SCALE GENOMIC DNA]</scope>
    <source>
        <strain evidence="2">CG1_02_37_22</strain>
    </source>
</reference>
<name>A0A1J4TWI3_9BACT</name>